<proteinExistence type="predicted"/>
<protein>
    <submittedName>
        <fullName evidence="1">Component of a membrane-bound complex containing the Tor2p kinase</fullName>
    </submittedName>
</protein>
<sequence>MSLLTDPAFLVYQLRVSLLRTNDPTARRVVTFDDLSVPHAGVGGRGSSGSVRSRHGSTPSPMTPPGRRRTSASEVRQQVALNTAANAYIMACGHYPETDTVGSPEIEYDEGYIYSRGAPRLAFAAGGADSGAGPPPSARYPGGGNGGATGRNKRTNRSAKIAPTGEGREEVVGLGVVPPHAEMMLGAYNAAPAAAAFPQRSIDATRRRPLPAVAEIVDSGSLSDGAQGPAPAAAHWAPEDMPPRRSLDTIRRPDHLRRAGHVHSNSMATIRLQRPHELLRKGSSRDAIALGIEFDVRSMFEGADAAAVCDVPPAEPVPGPPDVCQPVNEPADGPAGVEPARASRAGSARQRQRVPDGSPARKKSAAGIELRARRNEPTLRIPLASTREERTTGSSLLKRSATLPTKRTYGHGGSGGAGAGQKSKWVGAYAEPRARHAGGASGWVGGAGDTGWDHSSEDGDNGDDCTPLSRRGANTHTWFGPSAATRPISMFPAPGPNAPFPMPPVPLMFGADDSDDDIDLEGDEGSSRTPAELGMGLGLARGLRPHAHSPSPSTRSRGGSATPVPDWLRAARFAPRPSALAASVPLSSPLTSPAAPSAVPGAAHSGLAPEGAGSRPRGLSDPEGLQSSRNSHVPPGPSRPASDDGIPLLAVSAAATGARPPTSSGQPAVRSLLQRGSEGKTSLAGAGAAAGTAPYLPPLAPKQSGLAALLATKMTVRQNPFSEEFGGVGSAAGEGSPVKLSLFVQHGERRSPSLTVRVRKTATVEQAIGFALYQYIEDECEPPLEDDAQDVVMWSLRIAMDGEVDDDFPAFDRTLPVANFAFDEFALCQSTPDQVRANEAIRMRLGRPPRMLRARSQAPPPSSAATPGPAPASAPANQELLFQVVPRSEARAAVLQPSRMATASTAGIFAGSALLNRPSDNSSLAAADQERARSAASSATQEPSQVRLLKIHVQGESSSAHALRATTIEASTGATIRTVLAQVCRKRHLLEDQYVLGILDQTTGFAVCSSDTLMGHLPADAQLYLHRVGTALPSLGHAPAPIFGRQPSIDNAVVLLAPEASAVGVPSAYYTFRVTRRAQMFTRHERSLVIDGETITLLPAEHRTEPAKTLTFHISNVICKRNQKSLRKIRLLITRRGNTGEKSVDLEAQTDEDATSICNILVRLREAYAATAV</sequence>
<keyword evidence="2" id="KW-1185">Reference proteome</keyword>
<gene>
    <name evidence="1" type="primary">AVO1</name>
    <name evidence="1" type="ORF">H4R21_001319</name>
</gene>
<keyword evidence="1" id="KW-0808">Transferase</keyword>
<keyword evidence="1" id="KW-0418">Kinase</keyword>
<evidence type="ECO:0000313" key="2">
    <source>
        <dbReference type="Proteomes" id="UP001140087"/>
    </source>
</evidence>
<dbReference type="Proteomes" id="UP001140087">
    <property type="component" value="Unassembled WGS sequence"/>
</dbReference>
<evidence type="ECO:0000313" key="1">
    <source>
        <dbReference type="EMBL" id="KAJ2805274.1"/>
    </source>
</evidence>
<organism evidence="1 2">
    <name type="scientific">Coemansia helicoidea</name>
    <dbReference type="NCBI Taxonomy" id="1286919"/>
    <lineage>
        <taxon>Eukaryota</taxon>
        <taxon>Fungi</taxon>
        <taxon>Fungi incertae sedis</taxon>
        <taxon>Zoopagomycota</taxon>
        <taxon>Kickxellomycotina</taxon>
        <taxon>Kickxellomycetes</taxon>
        <taxon>Kickxellales</taxon>
        <taxon>Kickxellaceae</taxon>
        <taxon>Coemansia</taxon>
    </lineage>
</organism>
<reference evidence="1" key="1">
    <citation type="submission" date="2022-07" db="EMBL/GenBank/DDBJ databases">
        <title>Phylogenomic reconstructions and comparative analyses of Kickxellomycotina fungi.</title>
        <authorList>
            <person name="Reynolds N.K."/>
            <person name="Stajich J.E."/>
            <person name="Barry K."/>
            <person name="Grigoriev I.V."/>
            <person name="Crous P."/>
            <person name="Smith M.E."/>
        </authorList>
    </citation>
    <scope>NUCLEOTIDE SEQUENCE</scope>
    <source>
        <strain evidence="1">BCRC 34780</strain>
    </source>
</reference>
<dbReference type="EMBL" id="JANBUN010000261">
    <property type="protein sequence ID" value="KAJ2805274.1"/>
    <property type="molecule type" value="Genomic_DNA"/>
</dbReference>
<name>A0ACC1LD98_9FUNG</name>
<accession>A0ACC1LD98</accession>
<comment type="caution">
    <text evidence="1">The sequence shown here is derived from an EMBL/GenBank/DDBJ whole genome shotgun (WGS) entry which is preliminary data.</text>
</comment>